<dbReference type="GO" id="GO:0030798">
    <property type="term" value="F:trans-aconitate 2-methyltransferase activity"/>
    <property type="evidence" value="ECO:0007669"/>
    <property type="project" value="UniProtKB-EC"/>
</dbReference>
<dbReference type="PANTHER" id="PTHR43861">
    <property type="entry name" value="TRANS-ACONITATE 2-METHYLTRANSFERASE-RELATED"/>
    <property type="match status" value="1"/>
</dbReference>
<dbReference type="AlphaFoldDB" id="A0A9W4TJ34"/>
<dbReference type="PANTHER" id="PTHR43861:SF1">
    <property type="entry name" value="TRANS-ACONITATE 2-METHYLTRANSFERASE"/>
    <property type="match status" value="1"/>
</dbReference>
<protein>
    <submittedName>
        <fullName evidence="2">Trans-aconitate 2-methyltransferase</fullName>
        <ecNumber evidence="2">2.1.1.144</ecNumber>
    </submittedName>
</protein>
<dbReference type="InterPro" id="IPR029063">
    <property type="entry name" value="SAM-dependent_MTases_sf"/>
</dbReference>
<sequence length="273" mass="31538">MITVSFRDQNKSQNKKKMPWNPEIYNKFKDIRYQPFYDLANFIQPEKGMKAIDLGCGTGEQTAILANKFPEADFLGVDSSAEMLEQSKDLETNNLHFRKSTTEETLESGEKWDLIFSNAALQWSDDHEVLFTKLLEQLNPKGQFAVQMPVQPENKLNKILLELVQEEPFVSYLKGFKRESPVLSIDEYAQILFDGGLENLEIQQKVYPIIAKDHETLFSFISGSALIPYTERLEGEEKVVFIETYKKRIAEGFPKLPAIYSFKRLLLYGRKTE</sequence>
<dbReference type="CDD" id="cd02440">
    <property type="entry name" value="AdoMet_MTases"/>
    <property type="match status" value="1"/>
</dbReference>
<gene>
    <name evidence="2" type="ORF">TRV642_3094</name>
</gene>
<dbReference type="Proteomes" id="UP001152749">
    <property type="component" value="Chromosome"/>
</dbReference>
<dbReference type="KEGG" id="fcs:TRV642_3094"/>
<name>A0A9W4TJ34_9FLAO</name>
<dbReference type="EMBL" id="OX336425">
    <property type="protein sequence ID" value="CAI2767914.1"/>
    <property type="molecule type" value="Genomic_DNA"/>
</dbReference>
<proteinExistence type="predicted"/>
<reference evidence="2" key="1">
    <citation type="submission" date="2022-09" db="EMBL/GenBank/DDBJ databases">
        <authorList>
            <person name="Duchaud E."/>
        </authorList>
    </citation>
    <scope>NUCLEOTIDE SEQUENCE</scope>
    <source>
        <strain evidence="2">TRV642</strain>
    </source>
</reference>
<accession>A0A9W4TJ34</accession>
<dbReference type="InterPro" id="IPR023149">
    <property type="entry name" value="Trans_acon_MeTrfase_C"/>
</dbReference>
<keyword evidence="2" id="KW-0808">Transferase</keyword>
<dbReference type="GO" id="GO:0032259">
    <property type="term" value="P:methylation"/>
    <property type="evidence" value="ECO:0007669"/>
    <property type="project" value="UniProtKB-KW"/>
</dbReference>
<evidence type="ECO:0000313" key="2">
    <source>
        <dbReference type="EMBL" id="CAI2767914.1"/>
    </source>
</evidence>
<dbReference type="Gene3D" id="3.40.50.150">
    <property type="entry name" value="Vaccinia Virus protein VP39"/>
    <property type="match status" value="1"/>
</dbReference>
<dbReference type="EC" id="2.1.1.144" evidence="2"/>
<feature type="domain" description="Methyltransferase" evidence="1">
    <location>
        <begin position="46"/>
        <end position="167"/>
    </location>
</feature>
<dbReference type="InterPro" id="IPR025714">
    <property type="entry name" value="Methyltranfer_dom"/>
</dbReference>
<evidence type="ECO:0000313" key="3">
    <source>
        <dbReference type="Proteomes" id="UP001152749"/>
    </source>
</evidence>
<dbReference type="SUPFAM" id="SSF53335">
    <property type="entry name" value="S-adenosyl-L-methionine-dependent methyltransferases"/>
    <property type="match status" value="1"/>
</dbReference>
<keyword evidence="2" id="KW-0489">Methyltransferase</keyword>
<organism evidence="2 3">
    <name type="scientific">Flavobacterium collinsii</name>
    <dbReference type="NCBI Taxonomy" id="1114861"/>
    <lineage>
        <taxon>Bacteria</taxon>
        <taxon>Pseudomonadati</taxon>
        <taxon>Bacteroidota</taxon>
        <taxon>Flavobacteriia</taxon>
        <taxon>Flavobacteriales</taxon>
        <taxon>Flavobacteriaceae</taxon>
        <taxon>Flavobacterium</taxon>
    </lineage>
</organism>
<evidence type="ECO:0000259" key="1">
    <source>
        <dbReference type="Pfam" id="PF13847"/>
    </source>
</evidence>
<dbReference type="Pfam" id="PF13847">
    <property type="entry name" value="Methyltransf_31"/>
    <property type="match status" value="1"/>
</dbReference>
<dbReference type="Gene3D" id="1.10.150.290">
    <property type="entry name" value="S-adenosyl-L-methionine-dependent methyltransferases"/>
    <property type="match status" value="1"/>
</dbReference>